<dbReference type="EMBL" id="BAAAEW010000007">
    <property type="protein sequence ID" value="GAA0747208.1"/>
    <property type="molecule type" value="Genomic_DNA"/>
</dbReference>
<dbReference type="RefSeq" id="WP_141290289.1">
    <property type="nucleotide sequence ID" value="NZ_BAAAEW010000007.1"/>
</dbReference>
<comment type="caution">
    <text evidence="2">The sequence shown here is derived from an EMBL/GenBank/DDBJ whole genome shotgun (WGS) entry which is preliminary data.</text>
</comment>
<sequence>MLNAIKKIAVVGFAAVAATSAIAQDVLIDAKAACLSLDTMTGGRATFQLDAGSYTVSLVDNDMSCGGEDPTGGCLIDTVVIRGGSAAKTGWGLAVKAGKAQQFKVKGVGKFSAIVIDEPCYDNTGSAILRFEKITPQAE</sequence>
<evidence type="ECO:0000313" key="3">
    <source>
        <dbReference type="Proteomes" id="UP001500279"/>
    </source>
</evidence>
<protein>
    <submittedName>
        <fullName evidence="2">Outer membrane protein</fullName>
    </submittedName>
</protein>
<reference evidence="2 3" key="1">
    <citation type="journal article" date="2019" name="Int. J. Syst. Evol. Microbiol.">
        <title>The Global Catalogue of Microorganisms (GCM) 10K type strain sequencing project: providing services to taxonomists for standard genome sequencing and annotation.</title>
        <authorList>
            <consortium name="The Broad Institute Genomics Platform"/>
            <consortium name="The Broad Institute Genome Sequencing Center for Infectious Disease"/>
            <person name="Wu L."/>
            <person name="Ma J."/>
        </authorList>
    </citation>
    <scope>NUCLEOTIDE SEQUENCE [LARGE SCALE GENOMIC DNA]</scope>
    <source>
        <strain evidence="2 3">JCM 15503</strain>
    </source>
</reference>
<gene>
    <name evidence="2" type="ORF">GCM10009107_15490</name>
</gene>
<proteinExistence type="predicted"/>
<organism evidence="2 3">
    <name type="scientific">Ideonella azotifigens</name>
    <dbReference type="NCBI Taxonomy" id="513160"/>
    <lineage>
        <taxon>Bacteria</taxon>
        <taxon>Pseudomonadati</taxon>
        <taxon>Pseudomonadota</taxon>
        <taxon>Betaproteobacteria</taxon>
        <taxon>Burkholderiales</taxon>
        <taxon>Sphaerotilaceae</taxon>
        <taxon>Ideonella</taxon>
    </lineage>
</organism>
<keyword evidence="1" id="KW-0732">Signal</keyword>
<feature type="signal peptide" evidence="1">
    <location>
        <begin position="1"/>
        <end position="23"/>
    </location>
</feature>
<accession>A0ABN1JV13</accession>
<feature type="chain" id="PRO_5047080830" evidence="1">
    <location>
        <begin position="24"/>
        <end position="139"/>
    </location>
</feature>
<evidence type="ECO:0000256" key="1">
    <source>
        <dbReference type="SAM" id="SignalP"/>
    </source>
</evidence>
<keyword evidence="3" id="KW-1185">Reference proteome</keyword>
<name>A0ABN1JV13_9BURK</name>
<evidence type="ECO:0000313" key="2">
    <source>
        <dbReference type="EMBL" id="GAA0747208.1"/>
    </source>
</evidence>
<dbReference type="Proteomes" id="UP001500279">
    <property type="component" value="Unassembled WGS sequence"/>
</dbReference>